<keyword evidence="6 10" id="KW-0560">Oxidoreductase</keyword>
<dbReference type="PANTHER" id="PTHR11573">
    <property type="entry name" value="RIBONUCLEOSIDE-DIPHOSPHATE REDUCTASE LARGE CHAIN"/>
    <property type="match status" value="1"/>
</dbReference>
<dbReference type="InterPro" id="IPR008926">
    <property type="entry name" value="RNR_R1-su_N"/>
</dbReference>
<evidence type="ECO:0000313" key="12">
    <source>
        <dbReference type="EMBL" id="QIK52251.1"/>
    </source>
</evidence>
<evidence type="ECO:0000256" key="6">
    <source>
        <dbReference type="ARBA" id="ARBA00023002"/>
    </source>
</evidence>
<proteinExistence type="inferred from homology"/>
<dbReference type="NCBIfam" id="TIGR02506">
    <property type="entry name" value="NrdE_NrdA"/>
    <property type="match status" value="1"/>
</dbReference>
<dbReference type="Pfam" id="PF08343">
    <property type="entry name" value="RNR_N"/>
    <property type="match status" value="1"/>
</dbReference>
<dbReference type="SUPFAM" id="SSF52218">
    <property type="entry name" value="Flavoproteins"/>
    <property type="match status" value="1"/>
</dbReference>
<dbReference type="SUPFAM" id="SSF48168">
    <property type="entry name" value="R1 subunit of ribonucleotide reductase, N-terminal domain"/>
    <property type="match status" value="1"/>
</dbReference>
<dbReference type="GO" id="GO:0009263">
    <property type="term" value="P:deoxyribonucleotide biosynthetic process"/>
    <property type="evidence" value="ECO:0007669"/>
    <property type="project" value="UniProtKB-KW"/>
</dbReference>
<dbReference type="Pfam" id="PF07972">
    <property type="entry name" value="Flavodoxin_NdrI"/>
    <property type="match status" value="1"/>
</dbReference>
<dbReference type="EC" id="1.17.4.1" evidence="2 10"/>
<evidence type="ECO:0000256" key="4">
    <source>
        <dbReference type="ARBA" id="ARBA00022741"/>
    </source>
</evidence>
<evidence type="ECO:0000256" key="5">
    <source>
        <dbReference type="ARBA" id="ARBA00022840"/>
    </source>
</evidence>
<evidence type="ECO:0000256" key="1">
    <source>
        <dbReference type="ARBA" id="ARBA00010406"/>
    </source>
</evidence>
<comment type="function">
    <text evidence="10">Provides the precursors necessary for DNA synthesis. Catalyzes the biosynthesis of deoxyribonucleotides from the corresponding ribonucleotides.</text>
</comment>
<sequence length="841" mass="95412">MPKLAYFSVTGQTRRFIAKLPHIESVEITVTNPFIKMDEPFILVVPTYVSEVTEPVNDFLETGENARLCLGLFGGGNRNFADLYCFTVHDLEQQYGLPVLHEFEFQGSDYDVQKLESELDRMSQKTKRVSYFNLNNEVNIPVDGMIPLHKDKEAVRAYFLEEINMNTVFFYTLEEKLGYLVREDYIDGEMLENYSDAFIKEIFQKVYAHKFRFKSFMAAYKFYTQYALKTNDGAKYLERYEDRVVFNALFLANGDEQLARDIAEEMITQRYQPATPTFLNAGKKRRGELVSCFLIDLDDSMLSIGRGINSSLQLSRKGGGVGVNLSNLREAGAPIKKIENASSGVVPVMKLLEDSFSYSNQLGQRNGAGAVYLNVFHPDIYAFLSTKKENADEKIRVKTLSLGLVVPDKYYELLKTNRPMYLFSPYDVERAYGKPFSYIDITEKYDEMVANDAISKTKINARELEQEISRLQQESGYPYIINIDTVNRANPVAGKVIMSNLCSEIFQPQEPSILNDDLSYNVTGTDISCNLGSTNIPNILTSPNFGKSIEVAVRALTTVTEHTAINEVPTIKKGNDLYHTIGLGAMGLHTAFARNQMAYGTPESLEFTDAYFRSLNYYSLLASNKIAKEKGQAFHNFEKSKYADGSYFDAYLENEFAFQSEKVAAIFKNVGIPSRADWEELKQAIQTHGLYHRNRLAIAPNGSISYINETSASLHPITQRIEHRQEKTVGAIFYPAPYLSNETMPYYTSAFDMDQRQIIDVYAAAQPHIDQGMSLTLFMRSQIPEGLYEWKIGKPAAMTTRDLNRLRNYAFSKGIKSLYYVRTYTDDGEIIGANSCESCMV</sequence>
<keyword evidence="3" id="KW-0021">Allosteric enzyme</keyword>
<evidence type="ECO:0000256" key="8">
    <source>
        <dbReference type="ARBA" id="ARBA00023157"/>
    </source>
</evidence>
<dbReference type="KEGG" id="jpo:G7058_09485"/>
<dbReference type="Gene3D" id="1.10.1650.20">
    <property type="match status" value="1"/>
</dbReference>
<dbReference type="PROSITE" id="PS00089">
    <property type="entry name" value="RIBORED_LARGE"/>
    <property type="match status" value="1"/>
</dbReference>
<organism evidence="12 13">
    <name type="scientific">Jeotgalibaca porci</name>
    <dbReference type="NCBI Taxonomy" id="1868793"/>
    <lineage>
        <taxon>Bacteria</taxon>
        <taxon>Bacillati</taxon>
        <taxon>Bacillota</taxon>
        <taxon>Bacilli</taxon>
        <taxon>Lactobacillales</taxon>
        <taxon>Carnobacteriaceae</taxon>
        <taxon>Jeotgalibaca</taxon>
    </lineage>
</organism>
<keyword evidence="4" id="KW-0547">Nucleotide-binding</keyword>
<reference evidence="12 13" key="1">
    <citation type="journal article" date="2017" name="Int. J. Syst. Evol. Microbiol.">
        <title>Jeotgalibaca porci sp. nov. and Jeotgalibaca arthritidis sp. nov., isolated from pigs, and emended description of the genus Jeotgalibaca.</title>
        <authorList>
            <person name="Zamora L."/>
            <person name="Perez-Sancho M."/>
            <person name="Dominguez L."/>
            <person name="Fernandez-Garayzabal J.F."/>
            <person name="Vela A.I."/>
        </authorList>
    </citation>
    <scope>NUCLEOTIDE SEQUENCE [LARGE SCALE GENOMIC DNA]</scope>
    <source>
        <strain evidence="12 13">CCUG 69148</strain>
    </source>
</reference>
<dbReference type="Pfam" id="PF02867">
    <property type="entry name" value="Ribonuc_red_lgC"/>
    <property type="match status" value="1"/>
</dbReference>
<comment type="similarity">
    <text evidence="1 10">Belongs to the ribonucleoside diphosphate reductase large chain family.</text>
</comment>
<keyword evidence="8" id="KW-1015">Disulfide bond</keyword>
<dbReference type="SUPFAM" id="SSF51998">
    <property type="entry name" value="PFL-like glycyl radical enzymes"/>
    <property type="match status" value="1"/>
</dbReference>
<dbReference type="GO" id="GO:0004748">
    <property type="term" value="F:ribonucleoside-diphosphate reductase activity, thioredoxin disulfide as acceptor"/>
    <property type="evidence" value="ECO:0007669"/>
    <property type="project" value="UniProtKB-EC"/>
</dbReference>
<evidence type="ECO:0000256" key="3">
    <source>
        <dbReference type="ARBA" id="ARBA00022533"/>
    </source>
</evidence>
<dbReference type="InterPro" id="IPR013554">
    <property type="entry name" value="RNR_N"/>
</dbReference>
<dbReference type="GO" id="GO:0005524">
    <property type="term" value="F:ATP binding"/>
    <property type="evidence" value="ECO:0007669"/>
    <property type="project" value="UniProtKB-KW"/>
</dbReference>
<dbReference type="InterPro" id="IPR013346">
    <property type="entry name" value="NrdE_NrdA_C"/>
</dbReference>
<protein>
    <recommendedName>
        <fullName evidence="2 10">Ribonucleoside-diphosphate reductase</fullName>
        <ecNumber evidence="2 10">1.17.4.1</ecNumber>
    </recommendedName>
</protein>
<dbReference type="AlphaFoldDB" id="A0A6G7WJ99"/>
<dbReference type="GO" id="GO:0010181">
    <property type="term" value="F:FMN binding"/>
    <property type="evidence" value="ECO:0007669"/>
    <property type="project" value="InterPro"/>
</dbReference>
<dbReference type="Proteomes" id="UP000501830">
    <property type="component" value="Chromosome"/>
</dbReference>
<dbReference type="CDD" id="cd01679">
    <property type="entry name" value="RNR_I"/>
    <property type="match status" value="1"/>
</dbReference>
<gene>
    <name evidence="12" type="primary">nrdE</name>
    <name evidence="12" type="ORF">G7058_09485</name>
</gene>
<dbReference type="FunFam" id="1.10.1650.20:FF:000002">
    <property type="entry name" value="Ribonucleoside-diphosphate reductase"/>
    <property type="match status" value="1"/>
</dbReference>
<dbReference type="Pfam" id="PF00317">
    <property type="entry name" value="Ribonuc_red_lgN"/>
    <property type="match status" value="1"/>
</dbReference>
<dbReference type="InterPro" id="IPR004465">
    <property type="entry name" value="RNR_NrdI"/>
</dbReference>
<dbReference type="PANTHER" id="PTHR11573:SF30">
    <property type="entry name" value="RIBONUCLEOSIDE-DIPHOSPHATE REDUCTASE 2 SUBUNIT ALPHA"/>
    <property type="match status" value="1"/>
</dbReference>
<dbReference type="InterPro" id="IPR000788">
    <property type="entry name" value="RNR_lg_C"/>
</dbReference>
<comment type="catalytic activity">
    <reaction evidence="9 10">
        <text>a 2'-deoxyribonucleoside 5'-diphosphate + [thioredoxin]-disulfide + H2O = a ribonucleoside 5'-diphosphate + [thioredoxin]-dithiol</text>
        <dbReference type="Rhea" id="RHEA:23252"/>
        <dbReference type="Rhea" id="RHEA-COMP:10698"/>
        <dbReference type="Rhea" id="RHEA-COMP:10700"/>
        <dbReference type="ChEBI" id="CHEBI:15377"/>
        <dbReference type="ChEBI" id="CHEBI:29950"/>
        <dbReference type="ChEBI" id="CHEBI:50058"/>
        <dbReference type="ChEBI" id="CHEBI:57930"/>
        <dbReference type="ChEBI" id="CHEBI:73316"/>
        <dbReference type="EC" id="1.17.4.1"/>
    </reaction>
</comment>
<keyword evidence="7 10" id="KW-0215">Deoxyribonucleotide synthesis</keyword>
<dbReference type="UniPathway" id="UPA00326"/>
<evidence type="ECO:0000259" key="11">
    <source>
        <dbReference type="PROSITE" id="PS00089"/>
    </source>
</evidence>
<evidence type="ECO:0000313" key="13">
    <source>
        <dbReference type="Proteomes" id="UP000501830"/>
    </source>
</evidence>
<dbReference type="Gene3D" id="3.40.50.360">
    <property type="match status" value="1"/>
</dbReference>
<dbReference type="RefSeq" id="WP_166063316.1">
    <property type="nucleotide sequence ID" value="NZ_CP049889.1"/>
</dbReference>
<dbReference type="InterPro" id="IPR026459">
    <property type="entry name" value="RNR_1b_NrdE"/>
</dbReference>
<name>A0A6G7WJ99_9LACT</name>
<dbReference type="InterPro" id="IPR039718">
    <property type="entry name" value="Rrm1"/>
</dbReference>
<keyword evidence="13" id="KW-1185">Reference proteome</keyword>
<dbReference type="Gene3D" id="3.20.70.20">
    <property type="match status" value="1"/>
</dbReference>
<dbReference type="GO" id="GO:0005971">
    <property type="term" value="C:ribonucleoside-diphosphate reductase complex"/>
    <property type="evidence" value="ECO:0007669"/>
    <property type="project" value="TreeGrafter"/>
</dbReference>
<dbReference type="GeneID" id="94553516"/>
<evidence type="ECO:0000256" key="2">
    <source>
        <dbReference type="ARBA" id="ARBA00012274"/>
    </source>
</evidence>
<evidence type="ECO:0000256" key="7">
    <source>
        <dbReference type="ARBA" id="ARBA00023116"/>
    </source>
</evidence>
<feature type="domain" description="Ribonucleotide reductase large subunit" evidence="11">
    <location>
        <begin position="678"/>
        <end position="700"/>
    </location>
</feature>
<keyword evidence="5" id="KW-0067">ATP-binding</keyword>
<dbReference type="NCBIfam" id="TIGR04170">
    <property type="entry name" value="RNR_1b_NrdE"/>
    <property type="match status" value="1"/>
</dbReference>
<dbReference type="PRINTS" id="PR01183">
    <property type="entry name" value="RIBORDTASEM1"/>
</dbReference>
<accession>A0A6G7WJ99</accession>
<evidence type="ECO:0000256" key="9">
    <source>
        <dbReference type="ARBA" id="ARBA00047754"/>
    </source>
</evidence>
<dbReference type="EMBL" id="CP049889">
    <property type="protein sequence ID" value="QIK52251.1"/>
    <property type="molecule type" value="Genomic_DNA"/>
</dbReference>
<evidence type="ECO:0000256" key="10">
    <source>
        <dbReference type="RuleBase" id="RU003410"/>
    </source>
</evidence>
<dbReference type="InterPro" id="IPR013509">
    <property type="entry name" value="RNR_lsu_N"/>
</dbReference>
<dbReference type="InterPro" id="IPR029039">
    <property type="entry name" value="Flavoprotein-like_sf"/>
</dbReference>